<feature type="compositionally biased region" description="Basic and acidic residues" evidence="1">
    <location>
        <begin position="24"/>
        <end position="36"/>
    </location>
</feature>
<protein>
    <submittedName>
        <fullName evidence="2">MHC class I antigen</fullName>
    </submittedName>
</protein>
<feature type="region of interest" description="Disordered" evidence="1">
    <location>
        <begin position="24"/>
        <end position="75"/>
    </location>
</feature>
<organism evidence="2">
    <name type="scientific">Cervus nippon</name>
    <name type="common">Sika deer</name>
    <dbReference type="NCBI Taxonomy" id="9863"/>
    <lineage>
        <taxon>Eukaryota</taxon>
        <taxon>Metazoa</taxon>
        <taxon>Chordata</taxon>
        <taxon>Craniata</taxon>
        <taxon>Vertebrata</taxon>
        <taxon>Euteleostomi</taxon>
        <taxon>Mammalia</taxon>
        <taxon>Eutheria</taxon>
        <taxon>Laurasiatheria</taxon>
        <taxon>Artiodactyla</taxon>
        <taxon>Ruminantia</taxon>
        <taxon>Pecora</taxon>
        <taxon>Cervidae</taxon>
        <taxon>Cervinae</taxon>
        <taxon>Cervus</taxon>
    </lineage>
</organism>
<sequence>HHRVPAWPRGAPLHLCRLRGRHADRAVRQRRPESEGRTAGAVDGAGGARVLGWKHENLQGRRTDLASGPEQPARL</sequence>
<dbReference type="AlphaFoldDB" id="Q2TQF7"/>
<reference evidence="2" key="1">
    <citation type="submission" date="2004-07" db="EMBL/GenBank/DDBJ databases">
        <title>Novel MHC class I allele of Sika deer.</title>
        <authorList>
            <person name="Wu H."/>
            <person name="Wan Q.H."/>
            <person name="Wu H.L."/>
            <person name="Fang S.G."/>
        </authorList>
    </citation>
    <scope>NUCLEOTIDE SEQUENCE</scope>
</reference>
<gene>
    <name evidence="2" type="primary">Ceni-B</name>
</gene>
<feature type="non-terminal residue" evidence="2">
    <location>
        <position position="75"/>
    </location>
</feature>
<evidence type="ECO:0000256" key="1">
    <source>
        <dbReference type="SAM" id="MobiDB-lite"/>
    </source>
</evidence>
<accession>Q2TQF7</accession>
<feature type="compositionally biased region" description="Basic and acidic residues" evidence="1">
    <location>
        <begin position="53"/>
        <end position="64"/>
    </location>
</feature>
<dbReference type="EMBL" id="AY679389">
    <property type="protein sequence ID" value="AAW22316.1"/>
    <property type="molecule type" value="Genomic_DNA"/>
</dbReference>
<proteinExistence type="predicted"/>
<feature type="non-terminal residue" evidence="2">
    <location>
        <position position="1"/>
    </location>
</feature>
<evidence type="ECO:0000313" key="2">
    <source>
        <dbReference type="EMBL" id="AAW22316.1"/>
    </source>
</evidence>
<name>Q2TQF7_CERNI</name>